<accession>A0A1H1VAF7</accession>
<dbReference type="Proteomes" id="UP000199700">
    <property type="component" value="Chromosome"/>
</dbReference>
<reference evidence="2" key="1">
    <citation type="submission" date="2016-10" db="EMBL/GenBank/DDBJ databases">
        <authorList>
            <person name="Varghese N."/>
            <person name="Submissions S."/>
        </authorList>
    </citation>
    <scope>NUCLEOTIDE SEQUENCE [LARGE SCALE GENOMIC DNA]</scope>
    <source>
        <strain evidence="2">DSM 22082</strain>
    </source>
</reference>
<evidence type="ECO:0000313" key="3">
    <source>
        <dbReference type="Proteomes" id="UP000199700"/>
    </source>
</evidence>
<dbReference type="AlphaFoldDB" id="A0A1H1VAF7"/>
<keyword evidence="3" id="KW-1185">Reference proteome</keyword>
<dbReference type="EMBL" id="LT629739">
    <property type="protein sequence ID" value="SDS81715.1"/>
    <property type="molecule type" value="Genomic_DNA"/>
</dbReference>
<sequence length="152" mass="17570">MVDDMDNTELTEEFLLNKVIAPVVLGMFANDEWDSYGMNHDPADEGKWIVRVVAEREAVDIPLEYSEGTESVDELQRTLIAELRAFIDRSEFGQRRDEDWAADEHNAPHSGLTRTPRPDFNGPAECTMRRRRIGSRNLLLDRRRCRSAHRRG</sequence>
<name>A0A1H1VAF7_BRESA</name>
<organism evidence="2 3">
    <name type="scientific">Brevibacterium sandarakinum</name>
    <dbReference type="NCBI Taxonomy" id="629680"/>
    <lineage>
        <taxon>Bacteria</taxon>
        <taxon>Bacillati</taxon>
        <taxon>Actinomycetota</taxon>
        <taxon>Actinomycetes</taxon>
        <taxon>Micrococcales</taxon>
        <taxon>Brevibacteriaceae</taxon>
        <taxon>Brevibacterium</taxon>
    </lineage>
</organism>
<evidence type="ECO:0000256" key="1">
    <source>
        <dbReference type="SAM" id="MobiDB-lite"/>
    </source>
</evidence>
<proteinExistence type="predicted"/>
<protein>
    <submittedName>
        <fullName evidence="2">Uncharacterized protein</fullName>
    </submittedName>
</protein>
<evidence type="ECO:0000313" key="2">
    <source>
        <dbReference type="EMBL" id="SDS81715.1"/>
    </source>
</evidence>
<feature type="compositionally biased region" description="Basic and acidic residues" evidence="1">
    <location>
        <begin position="97"/>
        <end position="107"/>
    </location>
</feature>
<feature type="region of interest" description="Disordered" evidence="1">
    <location>
        <begin position="97"/>
        <end position="124"/>
    </location>
</feature>
<gene>
    <name evidence="2" type="ORF">SAMN04489751_2950</name>
</gene>